<feature type="compositionally biased region" description="Acidic residues" evidence="1">
    <location>
        <begin position="116"/>
        <end position="133"/>
    </location>
</feature>
<feature type="region of interest" description="Disordered" evidence="1">
    <location>
        <begin position="115"/>
        <end position="172"/>
    </location>
</feature>
<evidence type="ECO:0000256" key="1">
    <source>
        <dbReference type="SAM" id="MobiDB-lite"/>
    </source>
</evidence>
<name>A0A653D2I5_CALMS</name>
<reference evidence="2 3" key="1">
    <citation type="submission" date="2019-01" db="EMBL/GenBank/DDBJ databases">
        <authorList>
            <person name="Sayadi A."/>
        </authorList>
    </citation>
    <scope>NUCLEOTIDE SEQUENCE [LARGE SCALE GENOMIC DNA]</scope>
</reference>
<feature type="compositionally biased region" description="Polar residues" evidence="1">
    <location>
        <begin position="158"/>
        <end position="168"/>
    </location>
</feature>
<evidence type="ECO:0000313" key="2">
    <source>
        <dbReference type="EMBL" id="VEN54172.1"/>
    </source>
</evidence>
<feature type="compositionally biased region" description="Basic and acidic residues" evidence="1">
    <location>
        <begin position="134"/>
        <end position="143"/>
    </location>
</feature>
<sequence length="252" mass="29521">MPYNIDQTKGTIRLSDRPNRTKDLHSLEHRRRVADLSLFEDFIAQDVRVEVPTSRTSLLRHSFFWRTSTLWNKLPGDLLPDDYNLQRLKYNHSKIASRDPSKWMQWYIELQSSEGEQGEEVLGEADPDEDDGDFTTRSDHNSESEQEAEEPEDGDNSEWLSDSENSDNNTDREVSRWFTNCRNGGSFNRRITFRQININNNMFWYDRVVSIAKTVSASQKLEVLFRSRKLYTPEQLLLLSKAPGNYLAENNY</sequence>
<dbReference type="EMBL" id="CAACVG010009781">
    <property type="protein sequence ID" value="VEN54172.1"/>
    <property type="molecule type" value="Genomic_DNA"/>
</dbReference>
<keyword evidence="3" id="KW-1185">Reference proteome</keyword>
<accession>A0A653D2I5</accession>
<evidence type="ECO:0000313" key="3">
    <source>
        <dbReference type="Proteomes" id="UP000410492"/>
    </source>
</evidence>
<protein>
    <submittedName>
        <fullName evidence="2">Uncharacterized protein</fullName>
    </submittedName>
</protein>
<dbReference type="AlphaFoldDB" id="A0A653D2I5"/>
<proteinExistence type="predicted"/>
<dbReference type="OrthoDB" id="10048778at2759"/>
<feature type="compositionally biased region" description="Acidic residues" evidence="1">
    <location>
        <begin position="144"/>
        <end position="156"/>
    </location>
</feature>
<dbReference type="Proteomes" id="UP000410492">
    <property type="component" value="Unassembled WGS sequence"/>
</dbReference>
<organism evidence="2 3">
    <name type="scientific">Callosobruchus maculatus</name>
    <name type="common">Southern cowpea weevil</name>
    <name type="synonym">Pulse bruchid</name>
    <dbReference type="NCBI Taxonomy" id="64391"/>
    <lineage>
        <taxon>Eukaryota</taxon>
        <taxon>Metazoa</taxon>
        <taxon>Ecdysozoa</taxon>
        <taxon>Arthropoda</taxon>
        <taxon>Hexapoda</taxon>
        <taxon>Insecta</taxon>
        <taxon>Pterygota</taxon>
        <taxon>Neoptera</taxon>
        <taxon>Endopterygota</taxon>
        <taxon>Coleoptera</taxon>
        <taxon>Polyphaga</taxon>
        <taxon>Cucujiformia</taxon>
        <taxon>Chrysomeloidea</taxon>
        <taxon>Chrysomelidae</taxon>
        <taxon>Bruchinae</taxon>
        <taxon>Bruchini</taxon>
        <taxon>Callosobruchus</taxon>
    </lineage>
</organism>
<gene>
    <name evidence="2" type="ORF">CALMAC_LOCUS13727</name>
</gene>